<name>A0A6J6S0I9_9ZZZZ</name>
<evidence type="ECO:0000313" key="1">
    <source>
        <dbReference type="EMBL" id="CAB4728109.1"/>
    </source>
</evidence>
<organism evidence="1">
    <name type="scientific">freshwater metagenome</name>
    <dbReference type="NCBI Taxonomy" id="449393"/>
    <lineage>
        <taxon>unclassified sequences</taxon>
        <taxon>metagenomes</taxon>
        <taxon>ecological metagenomes</taxon>
    </lineage>
</organism>
<gene>
    <name evidence="1" type="ORF">UFOPK2624_02152</name>
</gene>
<dbReference type="AlphaFoldDB" id="A0A6J6S0I9"/>
<sequence length="102" mass="11341">MVAVEHTVLVAKGRNDGRTVVIVPEIKDGEPTGLSLLHVRLNDNLSLAALRSVLQGYRNRYAAIKHAVTETEPVFRDDLLTDVSVLDLMTEPVNLLAEHWRS</sequence>
<accession>A0A6J6S0I9</accession>
<protein>
    <submittedName>
        <fullName evidence="1">Unannotated protein</fullName>
    </submittedName>
</protein>
<dbReference type="EMBL" id="CAEZXY010000188">
    <property type="protein sequence ID" value="CAB4728109.1"/>
    <property type="molecule type" value="Genomic_DNA"/>
</dbReference>
<reference evidence="1" key="1">
    <citation type="submission" date="2020-05" db="EMBL/GenBank/DDBJ databases">
        <authorList>
            <person name="Chiriac C."/>
            <person name="Salcher M."/>
            <person name="Ghai R."/>
            <person name="Kavagutti S V."/>
        </authorList>
    </citation>
    <scope>NUCLEOTIDE SEQUENCE</scope>
</reference>
<proteinExistence type="predicted"/>